<dbReference type="InterPro" id="IPR009011">
    <property type="entry name" value="Man6P_isomerase_rcpt-bd_dom_sf"/>
</dbReference>
<organism evidence="7 8">
    <name type="scientific">Saccoglossus kowalevskii</name>
    <name type="common">Acorn worm</name>
    <dbReference type="NCBI Taxonomy" id="10224"/>
    <lineage>
        <taxon>Eukaryota</taxon>
        <taxon>Metazoa</taxon>
        <taxon>Hemichordata</taxon>
        <taxon>Enteropneusta</taxon>
        <taxon>Harrimaniidae</taxon>
        <taxon>Saccoglossus</taxon>
    </lineage>
</organism>
<reference evidence="8" key="1">
    <citation type="submission" date="2025-08" db="UniProtKB">
        <authorList>
            <consortium name="RefSeq"/>
        </authorList>
    </citation>
    <scope>IDENTIFICATION</scope>
    <source>
        <tissue evidence="8">Testes</tissue>
    </source>
</reference>
<dbReference type="Pfam" id="PF07915">
    <property type="entry name" value="PRKCSH"/>
    <property type="match status" value="1"/>
</dbReference>
<comment type="subcellular location">
    <subcellularLocation>
        <location evidence="1">Endoplasmic reticulum</location>
    </subcellularLocation>
</comment>
<dbReference type="InterPro" id="IPR012913">
    <property type="entry name" value="OS9-like_dom"/>
</dbReference>
<dbReference type="InterPro" id="IPR044865">
    <property type="entry name" value="MRH_dom"/>
</dbReference>
<gene>
    <name evidence="8" type="primary">LOC100369950</name>
</gene>
<evidence type="ECO:0000259" key="6">
    <source>
        <dbReference type="PROSITE" id="PS51914"/>
    </source>
</evidence>
<evidence type="ECO:0000256" key="3">
    <source>
        <dbReference type="ARBA" id="ARBA00022824"/>
    </source>
</evidence>
<proteinExistence type="predicted"/>
<dbReference type="RefSeq" id="XP_002732136.1">
    <property type="nucleotide sequence ID" value="XM_002732090.2"/>
</dbReference>
<protein>
    <submittedName>
        <fullName evidence="8">Protein OS-9-like</fullName>
    </submittedName>
</protein>
<evidence type="ECO:0000256" key="4">
    <source>
        <dbReference type="ARBA" id="ARBA00023157"/>
    </source>
</evidence>
<keyword evidence="2" id="KW-0732">Signal</keyword>
<sequence>MATPTAKCLLTAVFSLNIALFCANFISFFDLDELDDVKYGIDIINTPVLSGKADDSNIMYMKSKYGQQYECKLPDMEDHEKEQEEEKLASEIGISELLKPMEAQPCLIKTKGWWTYEFCYRKTIRQYHMDDGNIIGDVISLGNYHSEMDWSTNSNSSETKRHKINRYHSHLYKNGSVCDLTQRQRESEVRFMCDEVGLDTIHRVDEPSSCMYLITIHTNRVCKHPFLRPPTSLKPKPILCYPALNKEQFDEFTDKQNLFNLSKVFALHYFSSHLCHRKPPAEDTLAVTISTEFLKLEEDDKKDDKKVEKEVEQKEDGEDDEEEASIETEEEEDALLVKEFKEGLDEIKPDKAKLAEMSDKLHESILDQFDDILAETQEDFNDDSIFDHIDYKVAAKKLAATLTTLLESIDDKQVLNEKRRKLDENEKDAAENSEKKVRTARGGYGIDDDDDDDDDDDKETTGKKVPTSTGGIGLTDDYEDDDDDDDRVRVRVTKVNIAGEQMQKETEIYDSKYRKIEKAVQEDLENAGINPDGKIEVKIIAYDPNDDESGMTVLSEEETTYFKDMIIGILGGGQETTNEAIRHQRLEDNYNFVWGETSSSQQSTLDSDDAE</sequence>
<feature type="compositionally biased region" description="Acidic residues" evidence="5">
    <location>
        <begin position="315"/>
        <end position="330"/>
    </location>
</feature>
<feature type="compositionally biased region" description="Basic and acidic residues" evidence="5">
    <location>
        <begin position="302"/>
        <end position="314"/>
    </location>
</feature>
<dbReference type="PANTHER" id="PTHR15414:SF5">
    <property type="entry name" value="PROTEIN OS-9"/>
    <property type="match status" value="1"/>
</dbReference>
<evidence type="ECO:0000256" key="5">
    <source>
        <dbReference type="SAM" id="MobiDB-lite"/>
    </source>
</evidence>
<keyword evidence="4" id="KW-1015">Disulfide bond</keyword>
<feature type="region of interest" description="Disordered" evidence="5">
    <location>
        <begin position="420"/>
        <end position="484"/>
    </location>
</feature>
<evidence type="ECO:0000256" key="2">
    <source>
        <dbReference type="ARBA" id="ARBA00022729"/>
    </source>
</evidence>
<dbReference type="Proteomes" id="UP000694865">
    <property type="component" value="Unplaced"/>
</dbReference>
<dbReference type="SUPFAM" id="SSF50911">
    <property type="entry name" value="Mannose 6-phosphate receptor domain"/>
    <property type="match status" value="1"/>
</dbReference>
<evidence type="ECO:0000313" key="7">
    <source>
        <dbReference type="Proteomes" id="UP000694865"/>
    </source>
</evidence>
<evidence type="ECO:0000313" key="8">
    <source>
        <dbReference type="RefSeq" id="XP_002732136.1"/>
    </source>
</evidence>
<accession>A0ABM0GKV4</accession>
<dbReference type="Gene3D" id="2.70.130.10">
    <property type="entry name" value="Mannose-6-phosphate receptor binding domain"/>
    <property type="match status" value="1"/>
</dbReference>
<keyword evidence="3" id="KW-0256">Endoplasmic reticulum</keyword>
<evidence type="ECO:0000256" key="1">
    <source>
        <dbReference type="ARBA" id="ARBA00004240"/>
    </source>
</evidence>
<keyword evidence="7" id="KW-1185">Reference proteome</keyword>
<dbReference type="PANTHER" id="PTHR15414">
    <property type="entry name" value="OS-9-RELATED"/>
    <property type="match status" value="1"/>
</dbReference>
<feature type="compositionally biased region" description="Basic and acidic residues" evidence="5">
    <location>
        <begin position="420"/>
        <end position="437"/>
    </location>
</feature>
<feature type="domain" description="MRH" evidence="6">
    <location>
        <begin position="104"/>
        <end position="224"/>
    </location>
</feature>
<feature type="compositionally biased region" description="Acidic residues" evidence="5">
    <location>
        <begin position="446"/>
        <end position="458"/>
    </location>
</feature>
<dbReference type="InterPro" id="IPR045149">
    <property type="entry name" value="OS-9-like"/>
</dbReference>
<dbReference type="GeneID" id="100369950"/>
<feature type="region of interest" description="Disordered" evidence="5">
    <location>
        <begin position="302"/>
        <end position="330"/>
    </location>
</feature>
<name>A0ABM0GKV4_SACKO</name>
<dbReference type="PROSITE" id="PS51914">
    <property type="entry name" value="MRH"/>
    <property type="match status" value="1"/>
</dbReference>